<dbReference type="PANTHER" id="PTHR36195">
    <property type="entry name" value="DOMAIN PROTEIN, PUTATIVE (AFU_ORTHOLOGUE AFUA_5G01990)-RELATED-RELATED"/>
    <property type="match status" value="1"/>
</dbReference>
<dbReference type="InterPro" id="IPR020835">
    <property type="entry name" value="Catalase_sf"/>
</dbReference>
<reference evidence="2 3" key="1">
    <citation type="submission" date="2023-07" db="EMBL/GenBank/DDBJ databases">
        <title>Sorghum-associated microbial communities from plants grown in Nebraska, USA.</title>
        <authorList>
            <person name="Schachtman D."/>
        </authorList>
    </citation>
    <scope>NUCLEOTIDE SEQUENCE [LARGE SCALE GENOMIC DNA]</scope>
    <source>
        <strain evidence="2 3">BE314</strain>
    </source>
</reference>
<evidence type="ECO:0000313" key="2">
    <source>
        <dbReference type="EMBL" id="MDR7269207.1"/>
    </source>
</evidence>
<comment type="function">
    <text evidence="1">Decomposes hydrogen peroxide into water and oxygen; serves to protect cells from the toxic effects of hydrogen peroxide.</text>
</comment>
<evidence type="ECO:0000313" key="3">
    <source>
        <dbReference type="Proteomes" id="UP001180453"/>
    </source>
</evidence>
<dbReference type="RefSeq" id="WP_310263661.1">
    <property type="nucleotide sequence ID" value="NZ_JAVDXU010000001.1"/>
</dbReference>
<proteinExistence type="predicted"/>
<evidence type="ECO:0008006" key="4">
    <source>
        <dbReference type="Google" id="ProtNLM"/>
    </source>
</evidence>
<dbReference type="EMBL" id="JAVDXU010000001">
    <property type="protein sequence ID" value="MDR7269207.1"/>
    <property type="molecule type" value="Genomic_DNA"/>
</dbReference>
<dbReference type="Proteomes" id="UP001180453">
    <property type="component" value="Unassembled WGS sequence"/>
</dbReference>
<dbReference type="PANTHER" id="PTHR36195:SF4">
    <property type="entry name" value="DOMAIN PROTEIN, PUTATIVE (AFU_ORTHOLOGUE AFUA_5G01990)-RELATED"/>
    <property type="match status" value="1"/>
</dbReference>
<organism evidence="2 3">
    <name type="scientific">Roseateles saccharophilus</name>
    <name type="common">Pseudomonas saccharophila</name>
    <dbReference type="NCBI Taxonomy" id="304"/>
    <lineage>
        <taxon>Bacteria</taxon>
        <taxon>Pseudomonadati</taxon>
        <taxon>Pseudomonadota</taxon>
        <taxon>Betaproteobacteria</taxon>
        <taxon>Burkholderiales</taxon>
        <taxon>Sphaerotilaceae</taxon>
        <taxon>Roseateles</taxon>
    </lineage>
</organism>
<dbReference type="SUPFAM" id="SSF56634">
    <property type="entry name" value="Heme-dependent catalase-like"/>
    <property type="match status" value="1"/>
</dbReference>
<accession>A0ABU1YK17</accession>
<evidence type="ECO:0000256" key="1">
    <source>
        <dbReference type="ARBA" id="ARBA00002974"/>
    </source>
</evidence>
<name>A0ABU1YK17_ROSSA</name>
<dbReference type="Gene3D" id="2.40.180.10">
    <property type="entry name" value="Catalase core domain"/>
    <property type="match status" value="1"/>
</dbReference>
<comment type="caution">
    <text evidence="2">The sequence shown here is derived from an EMBL/GenBank/DDBJ whole genome shotgun (WGS) entry which is preliminary data.</text>
</comment>
<sequence>MSSVGTGWKEVIAADEAARHAEAAKMMAAMQKRKDERFGSGRALHRKPLAAVRGKLRVLDDLPEHARHGLFATPGVHEVWVRLSNGAMDKQSNRRPDIRGFAMRVFGVEGEAALGGRTDHQDISLINQVAFAFPDSRHFFGLVEAAGRSPGAVIGWMFKTFGLIGGFKQLKRLAATAGKPFTGFATEAFASTLPISCGPAAVKVRLLPPAGLKPRAEVNGDWAGDLTAQAAAGPLKYRLQLQFFVDEARTPLEDASVEWPESVAPFVDVAELVLEAPSTDVDFIARVEAGVFDPWQALAAHRPLGEVMRARKAAYFSSQQVRGAV</sequence>
<gene>
    <name evidence="2" type="ORF">J2X20_001836</name>
</gene>
<keyword evidence="3" id="KW-1185">Reference proteome</keyword>
<protein>
    <recommendedName>
        <fullName evidence="4">Catalase</fullName>
    </recommendedName>
</protein>